<organism evidence="11 12">
    <name type="scientific">Salinibacter ruber (strain DSM 13855 / M31)</name>
    <dbReference type="NCBI Taxonomy" id="309807"/>
    <lineage>
        <taxon>Bacteria</taxon>
        <taxon>Pseudomonadati</taxon>
        <taxon>Rhodothermota</taxon>
        <taxon>Rhodothermia</taxon>
        <taxon>Rhodothermales</taxon>
        <taxon>Salinibacteraceae</taxon>
        <taxon>Salinibacter</taxon>
    </lineage>
</organism>
<gene>
    <name evidence="11" type="ordered locus">SRU_0442</name>
</gene>
<evidence type="ECO:0000256" key="7">
    <source>
        <dbReference type="ARBA" id="ARBA00056181"/>
    </source>
</evidence>
<evidence type="ECO:0000256" key="3">
    <source>
        <dbReference type="ARBA" id="ARBA00011738"/>
    </source>
</evidence>
<keyword evidence="4" id="KW-0813">Transport</keyword>
<feature type="region of interest" description="Disordered" evidence="9">
    <location>
        <begin position="1"/>
        <end position="50"/>
    </location>
</feature>
<evidence type="ECO:0000256" key="1">
    <source>
        <dbReference type="ARBA" id="ARBA00004496"/>
    </source>
</evidence>
<dbReference type="HOGENOM" id="CLU_078518_3_0_10"/>
<keyword evidence="5" id="KW-0963">Cytoplasm</keyword>
<dbReference type="Pfam" id="PF01895">
    <property type="entry name" value="PhoU"/>
    <property type="match status" value="2"/>
</dbReference>
<dbReference type="PATRIC" id="fig|309807.25.peg.463"/>
<keyword evidence="12" id="KW-1185">Reference proteome</keyword>
<dbReference type="PANTHER" id="PTHR42930">
    <property type="entry name" value="PHOSPHATE-SPECIFIC TRANSPORT SYSTEM ACCESSORY PROTEIN PHOU"/>
    <property type="match status" value="1"/>
</dbReference>
<evidence type="ECO:0000256" key="6">
    <source>
        <dbReference type="ARBA" id="ARBA00022592"/>
    </source>
</evidence>
<feature type="domain" description="PhoU" evidence="10">
    <location>
        <begin position="88"/>
        <end position="173"/>
    </location>
</feature>
<protein>
    <recommendedName>
        <fullName evidence="8">Phosphate-specific transport system accessory protein PhoU homolog</fullName>
    </recommendedName>
</protein>
<name>Q2S5E3_SALRD</name>
<dbReference type="AlphaFoldDB" id="Q2S5E3"/>
<evidence type="ECO:0000259" key="10">
    <source>
        <dbReference type="Pfam" id="PF01895"/>
    </source>
</evidence>
<proteinExistence type="inferred from homology"/>
<comment type="function">
    <text evidence="7">Plays a role in the regulation of phosphate uptake.</text>
</comment>
<evidence type="ECO:0000256" key="4">
    <source>
        <dbReference type="ARBA" id="ARBA00022448"/>
    </source>
</evidence>
<dbReference type="SUPFAM" id="SSF109755">
    <property type="entry name" value="PhoU-like"/>
    <property type="match status" value="1"/>
</dbReference>
<evidence type="ECO:0000313" key="11">
    <source>
        <dbReference type="EMBL" id="ABC43648.1"/>
    </source>
</evidence>
<dbReference type="KEGG" id="sru:SRU_0442"/>
<dbReference type="Proteomes" id="UP000008674">
    <property type="component" value="Chromosome"/>
</dbReference>
<dbReference type="OrthoDB" id="9814256at2"/>
<dbReference type="EMBL" id="CP000159">
    <property type="protein sequence ID" value="ABC43648.1"/>
    <property type="molecule type" value="Genomic_DNA"/>
</dbReference>
<dbReference type="PANTHER" id="PTHR42930:SF3">
    <property type="entry name" value="PHOSPHATE-SPECIFIC TRANSPORT SYSTEM ACCESSORY PROTEIN PHOU"/>
    <property type="match status" value="1"/>
</dbReference>
<dbReference type="eggNOG" id="COG0704">
    <property type="taxonomic scope" value="Bacteria"/>
</dbReference>
<dbReference type="NCBIfam" id="TIGR02135">
    <property type="entry name" value="phoU_full"/>
    <property type="match status" value="1"/>
</dbReference>
<dbReference type="FunFam" id="1.20.58.220:FF:000004">
    <property type="entry name" value="Phosphate-specific transport system accessory protein PhoU"/>
    <property type="match status" value="1"/>
</dbReference>
<keyword evidence="6" id="KW-0592">Phosphate transport</keyword>
<dbReference type="GO" id="GO:0045936">
    <property type="term" value="P:negative regulation of phosphate metabolic process"/>
    <property type="evidence" value="ECO:0007669"/>
    <property type="project" value="InterPro"/>
</dbReference>
<evidence type="ECO:0000313" key="12">
    <source>
        <dbReference type="Proteomes" id="UP000008674"/>
    </source>
</evidence>
<dbReference type="InterPro" id="IPR028366">
    <property type="entry name" value="PhoU"/>
</dbReference>
<feature type="domain" description="PhoU" evidence="10">
    <location>
        <begin position="191"/>
        <end position="274"/>
    </location>
</feature>
<dbReference type="EnsemblBacteria" id="ABC43648">
    <property type="protein sequence ID" value="ABC43648"/>
    <property type="gene ID" value="SRU_0442"/>
</dbReference>
<dbReference type="STRING" id="309807.SRU_0442"/>
<sequence>MAAGHPARPRHDRSPPCPFPRGGIAARRAEPLATRAAVGNDRARASTTRRHIPLPRSYDSAQISSDDPTGTFMPNRLARELTELRSRLLDMATIVAEQFTDAVDALLAHDVDQAERIMDRDREVDALELEVDEYCQRILARHQPVATDLRTLLTVEKINTDLERIGDHCRNLAGNAEHVTEAPGVLDAVKIREMSQAARRMLDEAKQAFLDQDAELARSIPDLDDEVDRLHHENFRGLVDYIQKNPEHAEVAAHLITASKAIERISDHSTNIAKGVVFLIEGVDIRHASVQEEMAPGSRSPLRSSYSS</sequence>
<evidence type="ECO:0000256" key="5">
    <source>
        <dbReference type="ARBA" id="ARBA00022490"/>
    </source>
</evidence>
<dbReference type="GO" id="GO:0030643">
    <property type="term" value="P:intracellular phosphate ion homeostasis"/>
    <property type="evidence" value="ECO:0007669"/>
    <property type="project" value="InterPro"/>
</dbReference>
<evidence type="ECO:0000256" key="8">
    <source>
        <dbReference type="ARBA" id="ARBA00069911"/>
    </source>
</evidence>
<comment type="similarity">
    <text evidence="2">Belongs to the PhoU family.</text>
</comment>
<comment type="subcellular location">
    <subcellularLocation>
        <location evidence="1">Cytoplasm</location>
    </subcellularLocation>
</comment>
<dbReference type="GO" id="GO:0005737">
    <property type="term" value="C:cytoplasm"/>
    <property type="evidence" value="ECO:0007669"/>
    <property type="project" value="UniProtKB-SubCell"/>
</dbReference>
<comment type="subunit">
    <text evidence="3">Homodimer.</text>
</comment>
<dbReference type="Gene3D" id="1.20.58.220">
    <property type="entry name" value="Phosphate transport system protein phou homolog 2, domain 2"/>
    <property type="match status" value="1"/>
</dbReference>
<evidence type="ECO:0000256" key="9">
    <source>
        <dbReference type="SAM" id="MobiDB-lite"/>
    </source>
</evidence>
<evidence type="ECO:0000256" key="2">
    <source>
        <dbReference type="ARBA" id="ARBA00008107"/>
    </source>
</evidence>
<accession>Q2S5E3</accession>
<reference evidence="11 12" key="1">
    <citation type="journal article" date="2005" name="Proc. Natl. Acad. Sci. U.S.A.">
        <title>The genome of Salinibacter ruber: convergence and gene exchange among hyperhalophilic bacteria and archaea.</title>
        <authorList>
            <person name="Mongodin E.F."/>
            <person name="Nelson K.E."/>
            <person name="Daugherty S."/>
            <person name="Deboy R.T."/>
            <person name="Wister J."/>
            <person name="Khouri H."/>
            <person name="Weidman J."/>
            <person name="Walsh D.A."/>
            <person name="Papke R.T."/>
            <person name="Sanchez Perez G."/>
            <person name="Sharma A.K."/>
            <person name="Nesbo C.L."/>
            <person name="MacLeod D."/>
            <person name="Bapteste E."/>
            <person name="Doolittle W.F."/>
            <person name="Charlebois R.L."/>
            <person name="Legault B."/>
            <person name="Rodriguez-Valera F."/>
        </authorList>
    </citation>
    <scope>NUCLEOTIDE SEQUENCE [LARGE SCALE GENOMIC DNA]</scope>
    <source>
        <strain evidence="12">DSM 13855 / CECT 5946 / M31</strain>
    </source>
</reference>
<dbReference type="GO" id="GO:0006817">
    <property type="term" value="P:phosphate ion transport"/>
    <property type="evidence" value="ECO:0007669"/>
    <property type="project" value="UniProtKB-KW"/>
</dbReference>
<dbReference type="InterPro" id="IPR026022">
    <property type="entry name" value="PhoU_dom"/>
</dbReference>
<dbReference type="InterPro" id="IPR038078">
    <property type="entry name" value="PhoU-like_sf"/>
</dbReference>